<evidence type="ECO:0000313" key="2">
    <source>
        <dbReference type="EMBL" id="SFD45253.1"/>
    </source>
</evidence>
<dbReference type="Proteomes" id="UP000199474">
    <property type="component" value="Unassembled WGS sequence"/>
</dbReference>
<evidence type="ECO:0008006" key="4">
    <source>
        <dbReference type="Google" id="ProtNLM"/>
    </source>
</evidence>
<evidence type="ECO:0000256" key="1">
    <source>
        <dbReference type="SAM" id="Phobius"/>
    </source>
</evidence>
<protein>
    <recommendedName>
        <fullName evidence="4">Peptide zinc metalloprotease protein</fullName>
    </recommendedName>
</protein>
<feature type="transmembrane region" description="Helical" evidence="1">
    <location>
        <begin position="355"/>
        <end position="380"/>
    </location>
</feature>
<feature type="transmembrane region" description="Helical" evidence="1">
    <location>
        <begin position="184"/>
        <end position="207"/>
    </location>
</feature>
<proteinExistence type="predicted"/>
<feature type="transmembrane region" description="Helical" evidence="1">
    <location>
        <begin position="281"/>
        <end position="300"/>
    </location>
</feature>
<reference evidence="3" key="1">
    <citation type="submission" date="2016-10" db="EMBL/GenBank/DDBJ databases">
        <authorList>
            <person name="Varghese N."/>
            <person name="Submissions S."/>
        </authorList>
    </citation>
    <scope>NUCLEOTIDE SEQUENCE [LARGE SCALE GENOMIC DNA]</scope>
    <source>
        <strain evidence="3">DSM 22530</strain>
    </source>
</reference>
<keyword evidence="1" id="KW-1133">Transmembrane helix</keyword>
<evidence type="ECO:0000313" key="3">
    <source>
        <dbReference type="Proteomes" id="UP000199474"/>
    </source>
</evidence>
<keyword evidence="3" id="KW-1185">Reference proteome</keyword>
<dbReference type="EMBL" id="FOMR01000001">
    <property type="protein sequence ID" value="SFD45253.1"/>
    <property type="molecule type" value="Genomic_DNA"/>
</dbReference>
<organism evidence="2 3">
    <name type="scientific">Lentibacillus persicus</name>
    <dbReference type="NCBI Taxonomy" id="640948"/>
    <lineage>
        <taxon>Bacteria</taxon>
        <taxon>Bacillati</taxon>
        <taxon>Bacillota</taxon>
        <taxon>Bacilli</taxon>
        <taxon>Bacillales</taxon>
        <taxon>Bacillaceae</taxon>
        <taxon>Lentibacillus</taxon>
    </lineage>
</organism>
<keyword evidence="1" id="KW-0472">Membrane</keyword>
<feature type="transmembrane region" description="Helical" evidence="1">
    <location>
        <begin position="400"/>
        <end position="419"/>
    </location>
</feature>
<dbReference type="AlphaFoldDB" id="A0A1I1SN00"/>
<name>A0A1I1SN00_9BACI</name>
<gene>
    <name evidence="2" type="ORF">SAMN05216238_101404</name>
</gene>
<dbReference type="STRING" id="640948.SAMN05216238_101404"/>
<accession>A0A1I1SN00</accession>
<sequence length="425" mass="48980">MGNEIKPEQVQLQGCWDLTSSILLSTDETGSDPFNDMKLTFNTTLTLHPLQIHPDRKHYIVEDSLSGDYYEMPQVCIDAIELLNKGKTLGEIETALIHDYPEEAVELIPFAEQLVELGLVKEIDGEQVGQKKKNHAPSGLEWVPVRAGTFFFNAITVKLYWVFFVVNIIFVVWNPWLLPSYADIFLFDSMMMSMAAYLIISLVLIIIHESGHILATRAHGLPANLEIGHRLFLVVFETDLTPAWKLTPKQRNRLYFAGMSFEQVILFIAFCFILFVPFEDALYIGIMKLVVFDLFVKFIYQCCFYMKTDMYYAVENLSGCYNLMERGKAFLRSRIGNEDNGDYQNEAKTVKYYSVFYLCGIMLMAGLFFLFFLPQALFAFSESFRHIMNYTVTSPYFWDAVAFFTQVFLMLGLLLYGILKHKASR</sequence>
<feature type="transmembrane region" description="Helical" evidence="1">
    <location>
        <begin position="254"/>
        <end position="275"/>
    </location>
</feature>
<keyword evidence="1" id="KW-0812">Transmembrane</keyword>
<feature type="transmembrane region" description="Helical" evidence="1">
    <location>
        <begin position="159"/>
        <end position="178"/>
    </location>
</feature>